<dbReference type="KEGG" id="ddi:DDB_G0285171"/>
<comment type="caution">
    <text evidence="1">The sequence shown here is derived from an EMBL/GenBank/DDBJ whole genome shotgun (WGS) entry which is preliminary data.</text>
</comment>
<dbReference type="Proteomes" id="UP000002195">
    <property type="component" value="Unassembled WGS sequence"/>
</dbReference>
<protein>
    <submittedName>
        <fullName evidence="1">Uncharacterized protein</fullName>
    </submittedName>
</protein>
<dbReference type="VEuPathDB" id="AmoebaDB:DDB_G0285171"/>
<dbReference type="AlphaFoldDB" id="Q54NL7"/>
<accession>Q54NL7</accession>
<organism evidence="1 2">
    <name type="scientific">Dictyostelium discoideum</name>
    <name type="common">Social amoeba</name>
    <dbReference type="NCBI Taxonomy" id="44689"/>
    <lineage>
        <taxon>Eukaryota</taxon>
        <taxon>Amoebozoa</taxon>
        <taxon>Evosea</taxon>
        <taxon>Eumycetozoa</taxon>
        <taxon>Dictyostelia</taxon>
        <taxon>Dictyosteliales</taxon>
        <taxon>Dictyosteliaceae</taxon>
        <taxon>Dictyostelium</taxon>
    </lineage>
</organism>
<evidence type="ECO:0000313" key="2">
    <source>
        <dbReference type="Proteomes" id="UP000002195"/>
    </source>
</evidence>
<dbReference type="PaxDb" id="44689-DDB0186374"/>
<dbReference type="EMBL" id="AAFI02000075">
    <property type="protein sequence ID" value="EAL64842.1"/>
    <property type="molecule type" value="Genomic_DNA"/>
</dbReference>
<evidence type="ECO:0000313" key="1">
    <source>
        <dbReference type="EMBL" id="EAL64842.1"/>
    </source>
</evidence>
<sequence>MGNYFFKQQEKEMSIVVVNKERELDVYLNVYANSSDQLIGEKIYKRGAIEELVGTNSGHYSIVIDRNGE</sequence>
<dbReference type="GeneID" id="8624970"/>
<gene>
    <name evidence="1" type="ORF">DDB_G0285171</name>
</gene>
<dbReference type="RefSeq" id="XP_638345.1">
    <property type="nucleotide sequence ID" value="XM_633253.1"/>
</dbReference>
<reference evidence="1 2" key="1">
    <citation type="journal article" date="2005" name="Nature">
        <title>The genome of the social amoeba Dictyostelium discoideum.</title>
        <authorList>
            <consortium name="The Dictyostelium discoideum Sequencing Consortium"/>
            <person name="Eichinger L."/>
            <person name="Pachebat J.A."/>
            <person name="Glockner G."/>
            <person name="Rajandream M.A."/>
            <person name="Sucgang R."/>
            <person name="Berriman M."/>
            <person name="Song J."/>
            <person name="Olsen R."/>
            <person name="Szafranski K."/>
            <person name="Xu Q."/>
            <person name="Tunggal B."/>
            <person name="Kummerfeld S."/>
            <person name="Madera M."/>
            <person name="Konfortov B.A."/>
            <person name="Rivero F."/>
            <person name="Bankier A.T."/>
            <person name="Lehmann R."/>
            <person name="Hamlin N."/>
            <person name="Davies R."/>
            <person name="Gaudet P."/>
            <person name="Fey P."/>
            <person name="Pilcher K."/>
            <person name="Chen G."/>
            <person name="Saunders D."/>
            <person name="Sodergren E."/>
            <person name="Davis P."/>
            <person name="Kerhornou A."/>
            <person name="Nie X."/>
            <person name="Hall N."/>
            <person name="Anjard C."/>
            <person name="Hemphill L."/>
            <person name="Bason N."/>
            <person name="Farbrother P."/>
            <person name="Desany B."/>
            <person name="Just E."/>
            <person name="Morio T."/>
            <person name="Rost R."/>
            <person name="Churcher C."/>
            <person name="Cooper J."/>
            <person name="Haydock S."/>
            <person name="van Driessche N."/>
            <person name="Cronin A."/>
            <person name="Goodhead I."/>
            <person name="Muzny D."/>
            <person name="Mourier T."/>
            <person name="Pain A."/>
            <person name="Lu M."/>
            <person name="Harper D."/>
            <person name="Lindsay R."/>
            <person name="Hauser H."/>
            <person name="James K."/>
            <person name="Quiles M."/>
            <person name="Madan Babu M."/>
            <person name="Saito T."/>
            <person name="Buchrieser C."/>
            <person name="Wardroper A."/>
            <person name="Felder M."/>
            <person name="Thangavelu M."/>
            <person name="Johnson D."/>
            <person name="Knights A."/>
            <person name="Loulseged H."/>
            <person name="Mungall K."/>
            <person name="Oliver K."/>
            <person name="Price C."/>
            <person name="Quail M.A."/>
            <person name="Urushihara H."/>
            <person name="Hernandez J."/>
            <person name="Rabbinowitsch E."/>
            <person name="Steffen D."/>
            <person name="Sanders M."/>
            <person name="Ma J."/>
            <person name="Kohara Y."/>
            <person name="Sharp S."/>
            <person name="Simmonds M."/>
            <person name="Spiegler S."/>
            <person name="Tivey A."/>
            <person name="Sugano S."/>
            <person name="White B."/>
            <person name="Walker D."/>
            <person name="Woodward J."/>
            <person name="Winckler T."/>
            <person name="Tanaka Y."/>
            <person name="Shaulsky G."/>
            <person name="Schleicher M."/>
            <person name="Weinstock G."/>
            <person name="Rosenthal A."/>
            <person name="Cox E.C."/>
            <person name="Chisholm R.L."/>
            <person name="Gibbs R."/>
            <person name="Loomis W.F."/>
            <person name="Platzer M."/>
            <person name="Kay R.R."/>
            <person name="Williams J."/>
            <person name="Dear P.H."/>
            <person name="Noegel A.A."/>
            <person name="Barrell B."/>
            <person name="Kuspa A."/>
        </authorList>
    </citation>
    <scope>NUCLEOTIDE SEQUENCE [LARGE SCALE GENOMIC DNA]</scope>
    <source>
        <strain evidence="1 2">AX4</strain>
    </source>
</reference>
<keyword evidence="2" id="KW-1185">Reference proteome</keyword>
<dbReference type="PANTHER" id="PTHR36197:SF2">
    <property type="entry name" value="LRAT DOMAIN-CONTAINING PROTEIN-RELATED"/>
    <property type="match status" value="1"/>
</dbReference>
<dbReference type="HOGENOM" id="CLU_2781208_0_0_1"/>
<dbReference type="InParanoid" id="Q54NL7"/>
<name>Q54NL7_DICDI</name>
<dbReference type="PANTHER" id="PTHR36197">
    <property type="entry name" value="LRAT DOMAIN-CONTAINING PROTEIN-RELATED"/>
    <property type="match status" value="1"/>
</dbReference>
<proteinExistence type="predicted"/>